<dbReference type="GO" id="GO:0015074">
    <property type="term" value="P:DNA integration"/>
    <property type="evidence" value="ECO:0007669"/>
    <property type="project" value="UniProtKB-KW"/>
</dbReference>
<gene>
    <name evidence="7" type="primary">xerD_30</name>
    <name evidence="7" type="ORF">GALL_376640</name>
</gene>
<feature type="region of interest" description="Disordered" evidence="4">
    <location>
        <begin position="67"/>
        <end position="101"/>
    </location>
</feature>
<proteinExistence type="predicted"/>
<keyword evidence="3" id="KW-0233">DNA recombination</keyword>
<feature type="domain" description="Core-binding (CB)" evidence="6">
    <location>
        <begin position="6"/>
        <end position="118"/>
    </location>
</feature>
<comment type="caution">
    <text evidence="7">The sequence shown here is derived from an EMBL/GenBank/DDBJ whole genome shotgun (WGS) entry which is preliminary data.</text>
</comment>
<evidence type="ECO:0000313" key="7">
    <source>
        <dbReference type="EMBL" id="OIQ80573.1"/>
    </source>
</evidence>
<protein>
    <submittedName>
        <fullName evidence="7">Tyrosine recombinase XerD</fullName>
    </submittedName>
</protein>
<evidence type="ECO:0000256" key="4">
    <source>
        <dbReference type="SAM" id="MobiDB-lite"/>
    </source>
</evidence>
<dbReference type="InterPro" id="IPR004107">
    <property type="entry name" value="Integrase_SAM-like_N"/>
</dbReference>
<dbReference type="GO" id="GO:0003677">
    <property type="term" value="F:DNA binding"/>
    <property type="evidence" value="ECO:0007669"/>
    <property type="project" value="UniProtKB-KW"/>
</dbReference>
<feature type="compositionally biased region" description="Basic and acidic residues" evidence="4">
    <location>
        <begin position="156"/>
        <end position="172"/>
    </location>
</feature>
<feature type="domain" description="Tyr recombinase" evidence="5">
    <location>
        <begin position="169"/>
        <end position="354"/>
    </location>
</feature>
<evidence type="ECO:0000256" key="2">
    <source>
        <dbReference type="ARBA" id="ARBA00023125"/>
    </source>
</evidence>
<dbReference type="Pfam" id="PF02899">
    <property type="entry name" value="Phage_int_SAM_1"/>
    <property type="match status" value="1"/>
</dbReference>
<name>A0A1J5QXG0_9ZZZZ</name>
<sequence>MAIEFGVPAQVVEEFLEHLARRGRGSYTTRAYRLGLQDFGCWLAEREQSLEGVSRADVEAYVDAFARGHRTGGRPPREQRTSVVELTSKQPRGSDGRRAPRTVNHRLSVLGSFFGYLIDRDTEAGDGTWADRVSPVPQSPAVGPRHGRPGGGDAPVRGRAELRRREPRKLPRDLDPADVQRLIDAAPSARDRALLILLSRTGQRIGDWSPEHGRHGVLGMTLADLDRRTSTVTVLLKGARDEHRVPVTAPFWVAFDRYLTEERGDPPTQAVWVGARRGRGRPLSYGAFEAGLRHLGGKVGIPVTAHMFRHTVATALVEHSGVAVAQAVLGHRHVGTTVDVYAHVDRHSLVEAVSAFEQRPVIDRARTHAGHEKYAFRYDLRTIEELDALAHPRLVNKDQR</sequence>
<accession>A0A1J5QXG0</accession>
<dbReference type="PROSITE" id="PS51900">
    <property type="entry name" value="CB"/>
    <property type="match status" value="1"/>
</dbReference>
<evidence type="ECO:0000259" key="5">
    <source>
        <dbReference type="PROSITE" id="PS51898"/>
    </source>
</evidence>
<dbReference type="InterPro" id="IPR013762">
    <property type="entry name" value="Integrase-like_cat_sf"/>
</dbReference>
<dbReference type="InterPro" id="IPR010998">
    <property type="entry name" value="Integrase_recombinase_N"/>
</dbReference>
<feature type="region of interest" description="Disordered" evidence="4">
    <location>
        <begin position="128"/>
        <end position="172"/>
    </location>
</feature>
<dbReference type="PANTHER" id="PTHR30349:SF90">
    <property type="entry name" value="TYROSINE RECOMBINASE XERD"/>
    <property type="match status" value="1"/>
</dbReference>
<evidence type="ECO:0000256" key="1">
    <source>
        <dbReference type="ARBA" id="ARBA00022908"/>
    </source>
</evidence>
<dbReference type="Gene3D" id="1.10.443.10">
    <property type="entry name" value="Intergrase catalytic core"/>
    <property type="match status" value="1"/>
</dbReference>
<dbReference type="PROSITE" id="PS51898">
    <property type="entry name" value="TYR_RECOMBINASE"/>
    <property type="match status" value="1"/>
</dbReference>
<reference evidence="7" key="1">
    <citation type="submission" date="2016-10" db="EMBL/GenBank/DDBJ databases">
        <title>Sequence of Gallionella enrichment culture.</title>
        <authorList>
            <person name="Poehlein A."/>
            <person name="Muehling M."/>
            <person name="Daniel R."/>
        </authorList>
    </citation>
    <scope>NUCLEOTIDE SEQUENCE</scope>
</reference>
<keyword evidence="1" id="KW-0229">DNA integration</keyword>
<evidence type="ECO:0000256" key="3">
    <source>
        <dbReference type="ARBA" id="ARBA00023172"/>
    </source>
</evidence>
<dbReference type="PANTHER" id="PTHR30349">
    <property type="entry name" value="PHAGE INTEGRASE-RELATED"/>
    <property type="match status" value="1"/>
</dbReference>
<dbReference type="GO" id="GO:0006310">
    <property type="term" value="P:DNA recombination"/>
    <property type="evidence" value="ECO:0007669"/>
    <property type="project" value="UniProtKB-KW"/>
</dbReference>
<dbReference type="InterPro" id="IPR011010">
    <property type="entry name" value="DNA_brk_join_enz"/>
</dbReference>
<feature type="compositionally biased region" description="Polar residues" evidence="4">
    <location>
        <begin position="81"/>
        <end position="91"/>
    </location>
</feature>
<dbReference type="EMBL" id="MLJW01001042">
    <property type="protein sequence ID" value="OIQ80573.1"/>
    <property type="molecule type" value="Genomic_DNA"/>
</dbReference>
<dbReference type="InterPro" id="IPR002104">
    <property type="entry name" value="Integrase_catalytic"/>
</dbReference>
<organism evidence="7">
    <name type="scientific">mine drainage metagenome</name>
    <dbReference type="NCBI Taxonomy" id="410659"/>
    <lineage>
        <taxon>unclassified sequences</taxon>
        <taxon>metagenomes</taxon>
        <taxon>ecological metagenomes</taxon>
    </lineage>
</organism>
<dbReference type="InterPro" id="IPR044068">
    <property type="entry name" value="CB"/>
</dbReference>
<dbReference type="SUPFAM" id="SSF56349">
    <property type="entry name" value="DNA breaking-rejoining enzymes"/>
    <property type="match status" value="1"/>
</dbReference>
<dbReference type="Gene3D" id="1.10.150.130">
    <property type="match status" value="1"/>
</dbReference>
<evidence type="ECO:0000259" key="6">
    <source>
        <dbReference type="PROSITE" id="PS51900"/>
    </source>
</evidence>
<keyword evidence="2" id="KW-0238">DNA-binding</keyword>
<dbReference type="Pfam" id="PF00589">
    <property type="entry name" value="Phage_integrase"/>
    <property type="match status" value="1"/>
</dbReference>
<dbReference type="AlphaFoldDB" id="A0A1J5QXG0"/>
<dbReference type="InterPro" id="IPR050090">
    <property type="entry name" value="Tyrosine_recombinase_XerCD"/>
</dbReference>